<gene>
    <name evidence="3" type="ORF">SAMN04488051_101256</name>
</gene>
<dbReference type="InterPro" id="IPR028976">
    <property type="entry name" value="CheC-like_sf"/>
</dbReference>
<protein>
    <submittedName>
        <fullName evidence="3">Chemotaxis protein CheX</fullName>
    </submittedName>
</protein>
<dbReference type="InterPro" id="IPR038756">
    <property type="entry name" value="CheX-like"/>
</dbReference>
<dbReference type="Gene3D" id="3.40.1550.10">
    <property type="entry name" value="CheC-like"/>
    <property type="match status" value="1"/>
</dbReference>
<dbReference type="SUPFAM" id="SSF103039">
    <property type="entry name" value="CheC-like"/>
    <property type="match status" value="1"/>
</dbReference>
<dbReference type="AlphaFoldDB" id="A0A1H3XKF8"/>
<organism evidence="3 4">
    <name type="scientific">Alkalimonas amylolytica</name>
    <dbReference type="NCBI Taxonomy" id="152573"/>
    <lineage>
        <taxon>Bacteria</taxon>
        <taxon>Pseudomonadati</taxon>
        <taxon>Pseudomonadota</taxon>
        <taxon>Gammaproteobacteria</taxon>
        <taxon>Alkalimonas</taxon>
    </lineage>
</organism>
<dbReference type="PANTHER" id="PTHR39452">
    <property type="entry name" value="CHEY-P PHOSPHATASE CHEX"/>
    <property type="match status" value="1"/>
</dbReference>
<dbReference type="Proteomes" id="UP000198773">
    <property type="component" value="Unassembled WGS sequence"/>
</dbReference>
<name>A0A1H3XKF8_ALKAM</name>
<sequence length="157" mass="17015">MNVEFVNPFLSSLVNVLGTMANTKIVPGQPRLKKDEVARGDVSGLIGMVGSETKGSFSITFEESLALEIMFRMLGERPAKINEEVTDMVGEITNMVTGGAKRILGEKGYEFSMATPVVVSGKEHTITHKCDGPKILMPFTSEFGKVHIEVSFDNMGG</sequence>
<keyword evidence="1" id="KW-0145">Chemotaxis</keyword>
<dbReference type="RefSeq" id="WP_091338238.1">
    <property type="nucleotide sequence ID" value="NZ_FNRM01000001.1"/>
</dbReference>
<dbReference type="STRING" id="152573.SAMN04488051_101256"/>
<dbReference type="GO" id="GO:0006935">
    <property type="term" value="P:chemotaxis"/>
    <property type="evidence" value="ECO:0007669"/>
    <property type="project" value="UniProtKB-KW"/>
</dbReference>
<dbReference type="CDD" id="cd17906">
    <property type="entry name" value="CheX"/>
    <property type="match status" value="1"/>
</dbReference>
<evidence type="ECO:0000259" key="2">
    <source>
        <dbReference type="Pfam" id="PF13690"/>
    </source>
</evidence>
<accession>A0A1H3XKF8</accession>
<dbReference type="PANTHER" id="PTHR39452:SF1">
    <property type="entry name" value="CHEY-P PHOSPHATASE CHEX"/>
    <property type="match status" value="1"/>
</dbReference>
<dbReference type="EMBL" id="FNRM01000001">
    <property type="protein sequence ID" value="SDZ99028.1"/>
    <property type="molecule type" value="Genomic_DNA"/>
</dbReference>
<evidence type="ECO:0000313" key="4">
    <source>
        <dbReference type="Proteomes" id="UP000198773"/>
    </source>
</evidence>
<proteinExistence type="predicted"/>
<dbReference type="Pfam" id="PF13690">
    <property type="entry name" value="CheX"/>
    <property type="match status" value="1"/>
</dbReference>
<keyword evidence="4" id="KW-1185">Reference proteome</keyword>
<feature type="domain" description="Chemotaxis phosphatase CheX-like" evidence="2">
    <location>
        <begin position="42"/>
        <end position="140"/>
    </location>
</feature>
<dbReference type="InterPro" id="IPR028051">
    <property type="entry name" value="CheX-like_dom"/>
</dbReference>
<evidence type="ECO:0000256" key="1">
    <source>
        <dbReference type="ARBA" id="ARBA00022500"/>
    </source>
</evidence>
<dbReference type="OrthoDB" id="9788100at2"/>
<reference evidence="3 4" key="1">
    <citation type="submission" date="2016-10" db="EMBL/GenBank/DDBJ databases">
        <authorList>
            <person name="de Groot N.N."/>
        </authorList>
    </citation>
    <scope>NUCLEOTIDE SEQUENCE [LARGE SCALE GENOMIC DNA]</scope>
    <source>
        <strain evidence="3 4">CGMCC 1.3430</strain>
    </source>
</reference>
<evidence type="ECO:0000313" key="3">
    <source>
        <dbReference type="EMBL" id="SDZ99028.1"/>
    </source>
</evidence>